<evidence type="ECO:0000256" key="5">
    <source>
        <dbReference type="ARBA" id="ARBA00022840"/>
    </source>
</evidence>
<evidence type="ECO:0000256" key="3">
    <source>
        <dbReference type="ARBA" id="ARBA00022741"/>
    </source>
</evidence>
<reference evidence="7 8" key="1">
    <citation type="journal article" date="2017" name="Int. J. Syst. Evol. Microbiol.">
        <title>Solibacillus kalamii sp. nov., isolated from a high-efficiency particulate arrestance filter system used in the International Space Station.</title>
        <authorList>
            <person name="Checinska Sielaff A."/>
            <person name="Kumar R.M."/>
            <person name="Pal D."/>
            <person name="Mayilraj S."/>
            <person name="Venkateswaran K."/>
        </authorList>
    </citation>
    <scope>NUCLEOTIDE SEQUENCE [LARGE SCALE GENOMIC DNA]</scope>
    <source>
        <strain evidence="7 8">ISSFR-015</strain>
    </source>
</reference>
<comment type="similarity">
    <text evidence="1">Belongs to the carbohydrate kinase PfkB family.</text>
</comment>
<evidence type="ECO:0000313" key="8">
    <source>
        <dbReference type="Proteomes" id="UP000196594"/>
    </source>
</evidence>
<proteinExistence type="inferred from homology"/>
<dbReference type="InterPro" id="IPR011611">
    <property type="entry name" value="PfkB_dom"/>
</dbReference>
<organism evidence="7 8">
    <name type="scientific">Solibacillus kalamii</name>
    <dbReference type="NCBI Taxonomy" id="1748298"/>
    <lineage>
        <taxon>Bacteria</taxon>
        <taxon>Bacillati</taxon>
        <taxon>Bacillota</taxon>
        <taxon>Bacilli</taxon>
        <taxon>Bacillales</taxon>
        <taxon>Caryophanaceae</taxon>
        <taxon>Solibacillus</taxon>
    </lineage>
</organism>
<evidence type="ECO:0000256" key="2">
    <source>
        <dbReference type="ARBA" id="ARBA00022679"/>
    </source>
</evidence>
<dbReference type="PANTHER" id="PTHR43085">
    <property type="entry name" value="HEXOKINASE FAMILY MEMBER"/>
    <property type="match status" value="1"/>
</dbReference>
<evidence type="ECO:0000256" key="4">
    <source>
        <dbReference type="ARBA" id="ARBA00022777"/>
    </source>
</evidence>
<keyword evidence="5" id="KW-0067">ATP-binding</keyword>
<keyword evidence="8" id="KW-1185">Reference proteome</keyword>
<dbReference type="CDD" id="cd01166">
    <property type="entry name" value="KdgK"/>
    <property type="match status" value="1"/>
</dbReference>
<name>A0ABX3ZG35_9BACL</name>
<dbReference type="InterPro" id="IPR029056">
    <property type="entry name" value="Ribokinase-like"/>
</dbReference>
<keyword evidence="4 7" id="KW-0418">Kinase</keyword>
<accession>A0ABX3ZG35</accession>
<evidence type="ECO:0000259" key="6">
    <source>
        <dbReference type="Pfam" id="PF00294"/>
    </source>
</evidence>
<evidence type="ECO:0000256" key="1">
    <source>
        <dbReference type="ARBA" id="ARBA00010688"/>
    </source>
</evidence>
<dbReference type="Pfam" id="PF00294">
    <property type="entry name" value="PfkB"/>
    <property type="match status" value="1"/>
</dbReference>
<keyword evidence="3" id="KW-0547">Nucleotide-binding</keyword>
<dbReference type="SUPFAM" id="SSF53613">
    <property type="entry name" value="Ribokinase-like"/>
    <property type="match status" value="1"/>
</dbReference>
<evidence type="ECO:0000313" key="7">
    <source>
        <dbReference type="EMBL" id="OUZ38666.1"/>
    </source>
</evidence>
<feature type="domain" description="Carbohydrate kinase PfkB" evidence="6">
    <location>
        <begin position="5"/>
        <end position="297"/>
    </location>
</feature>
<protein>
    <submittedName>
        <fullName evidence="7">2-keto-3-deoxygluconate kinase</fullName>
    </submittedName>
</protein>
<dbReference type="GO" id="GO:0016301">
    <property type="term" value="F:kinase activity"/>
    <property type="evidence" value="ECO:0007669"/>
    <property type="project" value="UniProtKB-KW"/>
</dbReference>
<keyword evidence="2" id="KW-0808">Transferase</keyword>
<dbReference type="EMBL" id="NHNT01000007">
    <property type="protein sequence ID" value="OUZ38666.1"/>
    <property type="molecule type" value="Genomic_DNA"/>
</dbReference>
<dbReference type="Proteomes" id="UP000196594">
    <property type="component" value="Unassembled WGS sequence"/>
</dbReference>
<dbReference type="InterPro" id="IPR050306">
    <property type="entry name" value="PfkB_Carbo_kinase"/>
</dbReference>
<dbReference type="Gene3D" id="3.40.1190.20">
    <property type="match status" value="1"/>
</dbReference>
<comment type="caution">
    <text evidence="7">The sequence shown here is derived from an EMBL/GenBank/DDBJ whole genome shotgun (WGS) entry which is preliminary data.</text>
</comment>
<gene>
    <name evidence="7" type="ORF">CBM15_11160</name>
</gene>
<dbReference type="PANTHER" id="PTHR43085:SF1">
    <property type="entry name" value="PSEUDOURIDINE KINASE-RELATED"/>
    <property type="match status" value="1"/>
</dbReference>
<sequence length="314" mass="35061">MERNYIFTLGDALITFNPVATGPLRYVDSFERKLGGAELNFAIGCARLGLPVKWMSRLGGDEFSKYIYNTVRGEGINMDYVEHVSGYPTSLNFKEILENGSGKTFYYRYQSPILTMTEEDIDESMFDDIAYVHLTGVFLAIAPQNLQIGLSILRIGKAKGIPVSFDPNIRLKLWTLEQARAAYFEIFPYVDILLTGLDEIEMIIDTMPFEQFVAQYNISELVIKDGANGSKAYVDGHWHNAEPFLVKPVDTVGAGDGYDAADIFGLMNGYDVAERLRFANAVGAMVTTVKGDNEGLPEYTDVEVFLGQKTLVER</sequence>